<accession>A0A8J5K1D7</accession>
<proteinExistence type="predicted"/>
<reference evidence="1" key="1">
    <citation type="journal article" date="2021" name="Sci. Adv.">
        <title>The American lobster genome reveals insights on longevity, neural, and immune adaptations.</title>
        <authorList>
            <person name="Polinski J.M."/>
            <person name="Zimin A.V."/>
            <person name="Clark K.F."/>
            <person name="Kohn A.B."/>
            <person name="Sadowski N."/>
            <person name="Timp W."/>
            <person name="Ptitsyn A."/>
            <person name="Khanna P."/>
            <person name="Romanova D.Y."/>
            <person name="Williams P."/>
            <person name="Greenwood S.J."/>
            <person name="Moroz L.L."/>
            <person name="Walt D.R."/>
            <person name="Bodnar A.G."/>
        </authorList>
    </citation>
    <scope>NUCLEOTIDE SEQUENCE</scope>
    <source>
        <strain evidence="1">GMGI-L3</strain>
    </source>
</reference>
<gene>
    <name evidence="1" type="ORF">Hamer_G002354</name>
</gene>
<sequence length="119" mass="12525">MTETHIGSDETQASGRLDMVGHRDSRVNTSVYTSGSLRLADTGASAAPHMLRRMFPPPSNLCTGCLGPFRGFVTCAGSLARQECGETLLQPPVPHHSASLAAWSSASLLVPHSPGHTCL</sequence>
<keyword evidence="2" id="KW-1185">Reference proteome</keyword>
<dbReference type="EMBL" id="JAHLQT010020073">
    <property type="protein sequence ID" value="KAG7168330.1"/>
    <property type="molecule type" value="Genomic_DNA"/>
</dbReference>
<dbReference type="AlphaFoldDB" id="A0A8J5K1D7"/>
<dbReference type="Proteomes" id="UP000747542">
    <property type="component" value="Unassembled WGS sequence"/>
</dbReference>
<organism evidence="1 2">
    <name type="scientific">Homarus americanus</name>
    <name type="common">American lobster</name>
    <dbReference type="NCBI Taxonomy" id="6706"/>
    <lineage>
        <taxon>Eukaryota</taxon>
        <taxon>Metazoa</taxon>
        <taxon>Ecdysozoa</taxon>
        <taxon>Arthropoda</taxon>
        <taxon>Crustacea</taxon>
        <taxon>Multicrustacea</taxon>
        <taxon>Malacostraca</taxon>
        <taxon>Eumalacostraca</taxon>
        <taxon>Eucarida</taxon>
        <taxon>Decapoda</taxon>
        <taxon>Pleocyemata</taxon>
        <taxon>Astacidea</taxon>
        <taxon>Nephropoidea</taxon>
        <taxon>Nephropidae</taxon>
        <taxon>Homarus</taxon>
    </lineage>
</organism>
<evidence type="ECO:0000313" key="2">
    <source>
        <dbReference type="Proteomes" id="UP000747542"/>
    </source>
</evidence>
<protein>
    <submittedName>
        <fullName evidence="1">Uncharacterized protein</fullName>
    </submittedName>
</protein>
<comment type="caution">
    <text evidence="1">The sequence shown here is derived from an EMBL/GenBank/DDBJ whole genome shotgun (WGS) entry which is preliminary data.</text>
</comment>
<name>A0A8J5K1D7_HOMAM</name>
<evidence type="ECO:0000313" key="1">
    <source>
        <dbReference type="EMBL" id="KAG7168330.1"/>
    </source>
</evidence>